<accession>E2BGV6</accession>
<dbReference type="PANTHER" id="PTHR11008:SF15">
    <property type="entry name" value="CIRCADIAN CLOCK-CONTROLLED PROTEIN"/>
    <property type="match status" value="1"/>
</dbReference>
<feature type="signal peptide" evidence="2">
    <location>
        <begin position="1"/>
        <end position="24"/>
    </location>
</feature>
<dbReference type="GO" id="GO:0005615">
    <property type="term" value="C:extracellular space"/>
    <property type="evidence" value="ECO:0007669"/>
    <property type="project" value="TreeGrafter"/>
</dbReference>
<evidence type="ECO:0000256" key="1">
    <source>
        <dbReference type="SAM" id="MobiDB-lite"/>
    </source>
</evidence>
<name>E2BGV6_HARSA</name>
<keyword evidence="4" id="KW-1185">Reference proteome</keyword>
<dbReference type="Proteomes" id="UP000008237">
    <property type="component" value="Unassembled WGS sequence"/>
</dbReference>
<dbReference type="EMBL" id="GL448228">
    <property type="protein sequence ID" value="EFN85088.1"/>
    <property type="molecule type" value="Genomic_DNA"/>
</dbReference>
<dbReference type="Pfam" id="PF06585">
    <property type="entry name" value="JHBP"/>
    <property type="match status" value="1"/>
</dbReference>
<dbReference type="InterPro" id="IPR010562">
    <property type="entry name" value="Haemolymph_juvenile_hormone-bd"/>
</dbReference>
<dbReference type="InterPro" id="IPR038606">
    <property type="entry name" value="To_sf"/>
</dbReference>
<protein>
    <submittedName>
        <fullName evidence="3">Circadian clock-controlled protein</fullName>
    </submittedName>
</protein>
<proteinExistence type="predicted"/>
<dbReference type="SMART" id="SM00700">
    <property type="entry name" value="JHBP"/>
    <property type="match status" value="1"/>
</dbReference>
<sequence>MQPRAFVLTLTLPWLLLGAPGTAAFEDHFENCHPNTSGFDVCIREGLNAIKPYFKTGLPQYNVLPFDPFFAKEITAKRGIPRFGFTLTLRNITEHGWTRSKVTKFVSDLNNYKIVYTQSFPEKSLAGSYEFKAVLFSTTIISKGTFTMVLYDLIQTTTVTKLPGQKVRARMDVQNIRDMELHLRNLLSGKEFLENIIDKLINGAWQPGFVVTRGLINELVSTAFTEIFNTSFRNFPFERIFKPSPGSSNSTSTTSRTATGRY</sequence>
<dbReference type="PANTHER" id="PTHR11008">
    <property type="entry name" value="PROTEIN TAKEOUT-LIKE PROTEIN"/>
    <property type="match status" value="1"/>
</dbReference>
<evidence type="ECO:0000313" key="4">
    <source>
        <dbReference type="Proteomes" id="UP000008237"/>
    </source>
</evidence>
<dbReference type="OMA" id="RIVYAQY"/>
<evidence type="ECO:0000313" key="3">
    <source>
        <dbReference type="EMBL" id="EFN85088.1"/>
    </source>
</evidence>
<feature type="compositionally biased region" description="Low complexity" evidence="1">
    <location>
        <begin position="247"/>
        <end position="262"/>
    </location>
</feature>
<feature type="chain" id="PRO_5003157286" evidence="2">
    <location>
        <begin position="25"/>
        <end position="262"/>
    </location>
</feature>
<dbReference type="FunCoup" id="E2BGV6">
    <property type="interactions" value="27"/>
</dbReference>
<evidence type="ECO:0000256" key="2">
    <source>
        <dbReference type="SAM" id="SignalP"/>
    </source>
</evidence>
<dbReference type="AlphaFoldDB" id="E2BGV6"/>
<organism evidence="4">
    <name type="scientific">Harpegnathos saltator</name>
    <name type="common">Jerdon's jumping ant</name>
    <dbReference type="NCBI Taxonomy" id="610380"/>
    <lineage>
        <taxon>Eukaryota</taxon>
        <taxon>Metazoa</taxon>
        <taxon>Ecdysozoa</taxon>
        <taxon>Arthropoda</taxon>
        <taxon>Hexapoda</taxon>
        <taxon>Insecta</taxon>
        <taxon>Pterygota</taxon>
        <taxon>Neoptera</taxon>
        <taxon>Endopterygota</taxon>
        <taxon>Hymenoptera</taxon>
        <taxon>Apocrita</taxon>
        <taxon>Aculeata</taxon>
        <taxon>Formicoidea</taxon>
        <taxon>Formicidae</taxon>
        <taxon>Ponerinae</taxon>
        <taxon>Ponerini</taxon>
        <taxon>Harpegnathos</taxon>
    </lineage>
</organism>
<feature type="region of interest" description="Disordered" evidence="1">
    <location>
        <begin position="243"/>
        <end position="262"/>
    </location>
</feature>
<dbReference type="OrthoDB" id="8183816at2759"/>
<dbReference type="Gene3D" id="3.15.10.30">
    <property type="entry name" value="Haemolymph juvenile hormone binding protein"/>
    <property type="match status" value="1"/>
</dbReference>
<keyword evidence="2" id="KW-0732">Signal</keyword>
<gene>
    <name evidence="3" type="ORF">EAI_14884</name>
</gene>
<reference evidence="3 4" key="1">
    <citation type="journal article" date="2010" name="Science">
        <title>Genomic comparison of the ants Camponotus floridanus and Harpegnathos saltator.</title>
        <authorList>
            <person name="Bonasio R."/>
            <person name="Zhang G."/>
            <person name="Ye C."/>
            <person name="Mutti N.S."/>
            <person name="Fang X."/>
            <person name="Qin N."/>
            <person name="Donahue G."/>
            <person name="Yang P."/>
            <person name="Li Q."/>
            <person name="Li C."/>
            <person name="Zhang P."/>
            <person name="Huang Z."/>
            <person name="Berger S.L."/>
            <person name="Reinberg D."/>
            <person name="Wang J."/>
            <person name="Liebig J."/>
        </authorList>
    </citation>
    <scope>NUCLEOTIDE SEQUENCE [LARGE SCALE GENOMIC DNA]</scope>
    <source>
        <strain evidence="3 4">R22 G/1</strain>
    </source>
</reference>
<dbReference type="InParanoid" id="E2BGV6"/>